<name>A0A0D8Y593_DICVI</name>
<dbReference type="InterPro" id="IPR011082">
    <property type="entry name" value="Exosome-assoc_fac/DNA_repair"/>
</dbReference>
<accession>A0A0D8Y593</accession>
<evidence type="ECO:0000313" key="3">
    <source>
        <dbReference type="EMBL" id="KJH49716.1"/>
    </source>
</evidence>
<dbReference type="GO" id="GO:0005737">
    <property type="term" value="C:cytoplasm"/>
    <property type="evidence" value="ECO:0007669"/>
    <property type="project" value="UniProtKB-SubCell"/>
</dbReference>
<dbReference type="EMBL" id="KN716225">
    <property type="protein sequence ID" value="KJH49716.1"/>
    <property type="molecule type" value="Genomic_DNA"/>
</dbReference>
<dbReference type="OrthoDB" id="1421013at2759"/>
<feature type="compositionally biased region" description="Acidic residues" evidence="2">
    <location>
        <begin position="142"/>
        <end position="164"/>
    </location>
</feature>
<feature type="region of interest" description="Disordered" evidence="2">
    <location>
        <begin position="138"/>
        <end position="164"/>
    </location>
</feature>
<evidence type="ECO:0000256" key="2">
    <source>
        <dbReference type="SAM" id="MobiDB-lite"/>
    </source>
</evidence>
<proteinExistence type="inferred from homology"/>
<dbReference type="GO" id="GO:0000460">
    <property type="term" value="P:maturation of 5.8S rRNA"/>
    <property type="evidence" value="ECO:0007669"/>
    <property type="project" value="TreeGrafter"/>
</dbReference>
<dbReference type="GO" id="GO:0010468">
    <property type="term" value="P:regulation of gene expression"/>
    <property type="evidence" value="ECO:0007669"/>
    <property type="project" value="TreeGrafter"/>
</dbReference>
<organism evidence="3 4">
    <name type="scientific">Dictyocaulus viviparus</name>
    <name type="common">Bovine lungworm</name>
    <dbReference type="NCBI Taxonomy" id="29172"/>
    <lineage>
        <taxon>Eukaryota</taxon>
        <taxon>Metazoa</taxon>
        <taxon>Ecdysozoa</taxon>
        <taxon>Nematoda</taxon>
        <taxon>Chromadorea</taxon>
        <taxon>Rhabditida</taxon>
        <taxon>Rhabditina</taxon>
        <taxon>Rhabditomorpha</taxon>
        <taxon>Strongyloidea</taxon>
        <taxon>Metastrongylidae</taxon>
        <taxon>Dictyocaulus</taxon>
    </lineage>
</organism>
<evidence type="ECO:0000313" key="4">
    <source>
        <dbReference type="Proteomes" id="UP000053766"/>
    </source>
</evidence>
<comment type="subunit">
    <text evidence="1">Monomer and homodimer.</text>
</comment>
<dbReference type="GO" id="GO:0005730">
    <property type="term" value="C:nucleolus"/>
    <property type="evidence" value="ECO:0007669"/>
    <property type="project" value="UniProtKB-SubCell"/>
</dbReference>
<dbReference type="STRING" id="29172.A0A0D8Y593"/>
<dbReference type="Proteomes" id="UP000053766">
    <property type="component" value="Unassembled WGS sequence"/>
</dbReference>
<keyword evidence="1" id="KW-0539">Nucleus</keyword>
<dbReference type="PANTHER" id="PTHR15341">
    <property type="entry name" value="SUN-COR STEROID HORMONE RECEPTOR CO-REPRESSOR"/>
    <property type="match status" value="1"/>
</dbReference>
<dbReference type="AlphaFoldDB" id="A0A0D8Y593"/>
<dbReference type="GO" id="GO:0003723">
    <property type="term" value="F:RNA binding"/>
    <property type="evidence" value="ECO:0007669"/>
    <property type="project" value="UniProtKB-UniRule"/>
</dbReference>
<keyword evidence="1" id="KW-0698">rRNA processing</keyword>
<comment type="function">
    <text evidence="1">Plays a role in the recruitment of the exosome to pre-rRNA to mediate the 3'-5' end processing of the 5.8S rRNA.</text>
</comment>
<reference evidence="3 4" key="1">
    <citation type="submission" date="2013-11" db="EMBL/GenBank/DDBJ databases">
        <title>Draft genome of the bovine lungworm Dictyocaulus viviparus.</title>
        <authorList>
            <person name="Mitreva M."/>
        </authorList>
    </citation>
    <scope>NUCLEOTIDE SEQUENCE [LARGE SCALE GENOMIC DNA]</scope>
    <source>
        <strain evidence="3 4">HannoverDv2000</strain>
    </source>
</reference>
<comment type="subcellular location">
    <subcellularLocation>
        <location evidence="1">Cytoplasm</location>
    </subcellularLocation>
    <subcellularLocation>
        <location evidence="1">Nucleus</location>
        <location evidence="1">Nucleolus</location>
    </subcellularLocation>
    <subcellularLocation>
        <location evidence="1">Nucleus</location>
    </subcellularLocation>
</comment>
<keyword evidence="1" id="KW-0694">RNA-binding</keyword>
<gene>
    <name evidence="3" type="ORF">DICVIV_04137</name>
</gene>
<dbReference type="GO" id="GO:0003677">
    <property type="term" value="F:DNA binding"/>
    <property type="evidence" value="ECO:0007669"/>
    <property type="project" value="UniProtKB-KW"/>
</dbReference>
<sequence>MVDTSSTNAEPGNKKSLPMECLQRLKNFDEALTSLELALEPMLSVGFDEHMKRSGLGLVQVDVMTMFVLNSLGWCLVAQRGRDPKDNVQLADELRRTKQYAERLKSIEARKSAPTINKQVAKAFVRNALFEIPSKRARCDSDVPEEDTAVDESQSDESTDNEEVELITPTVMGEPSHTVTNIRFEDIDKPQKPAKIITGRRN</sequence>
<keyword evidence="1" id="KW-0963">Cytoplasm</keyword>
<evidence type="ECO:0000256" key="1">
    <source>
        <dbReference type="RuleBase" id="RU368003"/>
    </source>
</evidence>
<keyword evidence="1" id="KW-0238">DNA-binding</keyword>
<protein>
    <recommendedName>
        <fullName evidence="1">Nuclear nucleic acid-binding protein C1D</fullName>
    </recommendedName>
</protein>
<keyword evidence="4" id="KW-1185">Reference proteome</keyword>
<dbReference type="GO" id="GO:0000178">
    <property type="term" value="C:exosome (RNase complex)"/>
    <property type="evidence" value="ECO:0007669"/>
    <property type="project" value="TreeGrafter"/>
</dbReference>
<dbReference type="PANTHER" id="PTHR15341:SF3">
    <property type="entry name" value="NUCLEAR NUCLEIC ACID-BINDING PROTEIN C1D"/>
    <property type="match status" value="1"/>
</dbReference>
<reference evidence="4" key="2">
    <citation type="journal article" date="2016" name="Sci. Rep.">
        <title>Dictyocaulus viviparus genome, variome and transcriptome elucidate lungworm biology and support future intervention.</title>
        <authorList>
            <person name="McNulty S.N."/>
            <person name="Strube C."/>
            <person name="Rosa B.A."/>
            <person name="Martin J.C."/>
            <person name="Tyagi R."/>
            <person name="Choi Y.J."/>
            <person name="Wang Q."/>
            <person name="Hallsworth Pepin K."/>
            <person name="Zhang X."/>
            <person name="Ozersky P."/>
            <person name="Wilson R.K."/>
            <person name="Sternberg P.W."/>
            <person name="Gasser R.B."/>
            <person name="Mitreva M."/>
        </authorList>
    </citation>
    <scope>NUCLEOTIDE SEQUENCE [LARGE SCALE GENOMIC DNA]</scope>
    <source>
        <strain evidence="4">HannoverDv2000</strain>
    </source>
</reference>
<comment type="similarity">
    <text evidence="1">Belongs to the C1D family.</text>
</comment>